<sequence length="325" mass="33453">MLDGDLLVGGCLLLTRSVSAGIRFGSASLATPNVGCMTPPDAPHNRWSDLDRPPLNVAALRRGLLRPDGLWTSLDVVDATGSTNSDLAVRAAGGGLAEGTVLVAEEQTAGRGRLDRSWTAPPRSGLFLSVYLNPGGVPVERWGWLPLLAGVAAATGLAQSAGVDMALKWPNDLLVTIGGTERKTGGILAERAGEGVVIGIGLNVSLRAAELPAPHAGSLALAGAVSTDRETLLRAVLRSLEQWYARWRDANGDAAESGLQAAYAAGCATLDRTVRAELPGDRSVVGEAVAIDGDGRLVLATGDGIQEPVSAGDIVHLRGERGGLT</sequence>
<gene>
    <name evidence="5" type="ordered locus">Sfla_2329</name>
</gene>
<dbReference type="SUPFAM" id="SSF55681">
    <property type="entry name" value="Class II aaRS and biotin synthetases"/>
    <property type="match status" value="1"/>
</dbReference>
<dbReference type="EMBL" id="CP002475">
    <property type="protein sequence ID" value="ADW03758.1"/>
    <property type="molecule type" value="Genomic_DNA"/>
</dbReference>
<proteinExistence type="predicted"/>
<reference evidence="5 6" key="1">
    <citation type="submission" date="2011-01" db="EMBL/GenBank/DDBJ databases">
        <title>Complete sequence of chromosome of Streptomyces flavogriseus ATCC 33331.</title>
        <authorList>
            <consortium name="US DOE Joint Genome Institute"/>
            <person name="Lucas S."/>
            <person name="Copeland A."/>
            <person name="Lapidus A."/>
            <person name="Cheng J.-F."/>
            <person name="Goodwin L."/>
            <person name="Pitluck S."/>
            <person name="Davenport K."/>
            <person name="Detter J.C."/>
            <person name="Han C."/>
            <person name="Tapia R."/>
            <person name="Land M."/>
            <person name="Hauser L."/>
            <person name="Kyrpides N."/>
            <person name="Ivanova N."/>
            <person name="Ovchinnikova G."/>
            <person name="Pagani I."/>
            <person name="Brumm P."/>
            <person name="Mead D."/>
            <person name="Woyke T."/>
        </authorList>
    </citation>
    <scope>NUCLEOTIDE SEQUENCE [LARGE SCALE GENOMIC DNA]</scope>
    <source>
        <strain evidence="6">ATCC 33331 / IAF-45CD</strain>
    </source>
</reference>
<dbReference type="InterPro" id="IPR003142">
    <property type="entry name" value="BPL_C"/>
</dbReference>
<evidence type="ECO:0000313" key="6">
    <source>
        <dbReference type="Proteomes" id="UP000002066"/>
    </source>
</evidence>
<dbReference type="CDD" id="cd16442">
    <property type="entry name" value="BPL"/>
    <property type="match status" value="1"/>
</dbReference>
<keyword evidence="2" id="KW-0092">Biotin</keyword>
<evidence type="ECO:0000259" key="4">
    <source>
        <dbReference type="PROSITE" id="PS51733"/>
    </source>
</evidence>
<dbReference type="InterPro" id="IPR045864">
    <property type="entry name" value="aa-tRNA-synth_II/BPL/LPL"/>
</dbReference>
<dbReference type="NCBIfam" id="TIGR00121">
    <property type="entry name" value="birA_ligase"/>
    <property type="match status" value="1"/>
</dbReference>
<feature type="domain" description="BPL/LPL catalytic" evidence="4">
    <location>
        <begin position="64"/>
        <end position="248"/>
    </location>
</feature>
<dbReference type="InterPro" id="IPR004143">
    <property type="entry name" value="BPL_LPL_catalytic"/>
</dbReference>
<evidence type="ECO:0000256" key="1">
    <source>
        <dbReference type="ARBA" id="ARBA00022598"/>
    </source>
</evidence>
<evidence type="ECO:0000256" key="2">
    <source>
        <dbReference type="ARBA" id="ARBA00023267"/>
    </source>
</evidence>
<keyword evidence="1 5" id="KW-0436">Ligase</keyword>
<accession>A0A8D3WJM0</accession>
<dbReference type="Gene3D" id="3.30.930.10">
    <property type="entry name" value="Bira Bifunctional Protein, Domain 2"/>
    <property type="match status" value="1"/>
</dbReference>
<protein>
    <recommendedName>
        <fullName evidence="3">biotin--[biotin carboxyl-carrier protein] ligase</fullName>
        <ecNumber evidence="3">6.3.4.15</ecNumber>
    </recommendedName>
</protein>
<organism evidence="5 6">
    <name type="scientific">Streptomyces pratensis (strain ATCC 33331 / IAF-45CD)</name>
    <dbReference type="NCBI Taxonomy" id="591167"/>
    <lineage>
        <taxon>Bacteria</taxon>
        <taxon>Bacillati</taxon>
        <taxon>Actinomycetota</taxon>
        <taxon>Actinomycetes</taxon>
        <taxon>Kitasatosporales</taxon>
        <taxon>Streptomycetaceae</taxon>
        <taxon>Streptomyces</taxon>
    </lineage>
</organism>
<dbReference type="KEGG" id="sfa:Sfla_2329"/>
<dbReference type="GO" id="GO:0005737">
    <property type="term" value="C:cytoplasm"/>
    <property type="evidence" value="ECO:0007669"/>
    <property type="project" value="TreeGrafter"/>
</dbReference>
<dbReference type="AlphaFoldDB" id="A0A8D3WJM0"/>
<dbReference type="Pfam" id="PF03099">
    <property type="entry name" value="BPL_LplA_LipB"/>
    <property type="match status" value="1"/>
</dbReference>
<dbReference type="Proteomes" id="UP000002066">
    <property type="component" value="Chromosome"/>
</dbReference>
<name>A0A8D3WJM0_STRFA</name>
<dbReference type="InterPro" id="IPR004408">
    <property type="entry name" value="Biotin_CoA_COase_ligase"/>
</dbReference>
<dbReference type="PROSITE" id="PS51733">
    <property type="entry name" value="BPL_LPL_CATALYTIC"/>
    <property type="match status" value="1"/>
</dbReference>
<dbReference type="PANTHER" id="PTHR12835:SF5">
    <property type="entry name" value="BIOTIN--PROTEIN LIGASE"/>
    <property type="match status" value="1"/>
</dbReference>
<evidence type="ECO:0000313" key="5">
    <source>
        <dbReference type="EMBL" id="ADW03758.1"/>
    </source>
</evidence>
<dbReference type="PANTHER" id="PTHR12835">
    <property type="entry name" value="BIOTIN PROTEIN LIGASE"/>
    <property type="match status" value="1"/>
</dbReference>
<dbReference type="Gene3D" id="2.30.30.100">
    <property type="match status" value="1"/>
</dbReference>
<evidence type="ECO:0000256" key="3">
    <source>
        <dbReference type="ARBA" id="ARBA00024227"/>
    </source>
</evidence>
<dbReference type="EC" id="6.3.4.15" evidence="3"/>
<dbReference type="Pfam" id="PF02237">
    <property type="entry name" value="BPL_C"/>
    <property type="match status" value="1"/>
</dbReference>
<dbReference type="GO" id="GO:0004077">
    <property type="term" value="F:biotin--[biotin carboxyl-carrier protein] ligase activity"/>
    <property type="evidence" value="ECO:0007669"/>
    <property type="project" value="UniProtKB-EC"/>
</dbReference>